<dbReference type="EMBL" id="JAJJHW010000681">
    <property type="protein sequence ID" value="KAH8384882.1"/>
    <property type="molecule type" value="Genomic_DNA"/>
</dbReference>
<feature type="domain" description="ZAD" evidence="2">
    <location>
        <begin position="33"/>
        <end position="91"/>
    </location>
</feature>
<comment type="caution">
    <text evidence="3">The sequence shown here is derived from an EMBL/GenBank/DDBJ whole genome shotgun (WGS) entry which is preliminary data.</text>
</comment>
<evidence type="ECO:0000313" key="4">
    <source>
        <dbReference type="Proteomes" id="UP001200034"/>
    </source>
</evidence>
<feature type="region of interest" description="Disordered" evidence="1">
    <location>
        <begin position="96"/>
        <end position="172"/>
    </location>
</feature>
<feature type="compositionally biased region" description="Low complexity" evidence="1">
    <location>
        <begin position="132"/>
        <end position="141"/>
    </location>
</feature>
<dbReference type="GO" id="GO:0005634">
    <property type="term" value="C:nucleus"/>
    <property type="evidence" value="ECO:0007669"/>
    <property type="project" value="InterPro"/>
</dbReference>
<dbReference type="Pfam" id="PF07776">
    <property type="entry name" value="zf-AD"/>
    <property type="match status" value="1"/>
</dbReference>
<evidence type="ECO:0000313" key="3">
    <source>
        <dbReference type="EMBL" id="KAH8384882.1"/>
    </source>
</evidence>
<dbReference type="AlphaFoldDB" id="A0AAD4K844"/>
<evidence type="ECO:0000259" key="2">
    <source>
        <dbReference type="Pfam" id="PF07776"/>
    </source>
</evidence>
<organism evidence="3 4">
    <name type="scientific">Drosophila rubida</name>
    <dbReference type="NCBI Taxonomy" id="30044"/>
    <lineage>
        <taxon>Eukaryota</taxon>
        <taxon>Metazoa</taxon>
        <taxon>Ecdysozoa</taxon>
        <taxon>Arthropoda</taxon>
        <taxon>Hexapoda</taxon>
        <taxon>Insecta</taxon>
        <taxon>Pterygota</taxon>
        <taxon>Neoptera</taxon>
        <taxon>Endopterygota</taxon>
        <taxon>Diptera</taxon>
        <taxon>Brachycera</taxon>
        <taxon>Muscomorpha</taxon>
        <taxon>Ephydroidea</taxon>
        <taxon>Drosophilidae</taxon>
        <taxon>Drosophila</taxon>
    </lineage>
</organism>
<accession>A0AAD4K844</accession>
<gene>
    <name evidence="3" type="ORF">KR093_011334</name>
</gene>
<proteinExistence type="predicted"/>
<feature type="compositionally biased region" description="Pro residues" evidence="1">
    <location>
        <begin position="142"/>
        <end position="156"/>
    </location>
</feature>
<sequence length="419" mass="46417">MSADNQVEPAAAMAASASAAAASGGASDYLKRTCLICGCQTNQTINIYEPRSGPNIVQLIQAKFRFQPLNEDKFLCFSCNNWLINWHSLQALNSNDAESRDSGSQSPSHMGNNCSRGLQQHRVQPLERPRLRPVAQVRPQPQSQPQPEQQPQPQPQSQPQAGLQRTQPAPVISYNKRRFGGRGAASSRGMRKMLRYCCVCGGAIVLRLLSTKPTQTLAKLARRGSRQSQCRKCRESTSWRAVQKHSLVKSRQLELKRQQQDQTLVKAPLATPLAVAQHQRFPAPRVDGKVVAMFRRLGTTLSAEQGREEPTPSKRPVRIMSPAKQRPRWTRTLDDDEILLEFDSAISEVLPSTTLPRVTTARRCLGYQFTHEAAEAEMDAEVAAAATENVVKDNRKVTHQAHANLAGLQLPRGLSITLV</sequence>
<dbReference type="Proteomes" id="UP001200034">
    <property type="component" value="Unassembled WGS sequence"/>
</dbReference>
<dbReference type="InterPro" id="IPR012934">
    <property type="entry name" value="Znf_AD"/>
</dbReference>
<keyword evidence="4" id="KW-1185">Reference proteome</keyword>
<name>A0AAD4K844_9MUSC</name>
<feature type="compositionally biased region" description="Polar residues" evidence="1">
    <location>
        <begin position="96"/>
        <end position="122"/>
    </location>
</feature>
<evidence type="ECO:0000256" key="1">
    <source>
        <dbReference type="SAM" id="MobiDB-lite"/>
    </source>
</evidence>
<dbReference type="GO" id="GO:0008270">
    <property type="term" value="F:zinc ion binding"/>
    <property type="evidence" value="ECO:0007669"/>
    <property type="project" value="InterPro"/>
</dbReference>
<reference evidence="3" key="1">
    <citation type="journal article" date="2021" name="Mol. Ecol. Resour.">
        <title>Phylogenomic analyses of the genus Drosophila reveals genomic signals of climate adaptation.</title>
        <authorList>
            <person name="Li F."/>
            <person name="Rane R.V."/>
            <person name="Luria V."/>
            <person name="Xiong Z."/>
            <person name="Chen J."/>
            <person name="Li Z."/>
            <person name="Catullo R.A."/>
            <person name="Griffin P.C."/>
            <person name="Schiffer M."/>
            <person name="Pearce S."/>
            <person name="Lee S.F."/>
            <person name="McElroy K."/>
            <person name="Stocker A."/>
            <person name="Shirriffs J."/>
            <person name="Cockerell F."/>
            <person name="Coppin C."/>
            <person name="Sgro C.M."/>
            <person name="Karger A."/>
            <person name="Cain J.W."/>
            <person name="Weber J.A."/>
            <person name="Santpere G."/>
            <person name="Kirschner M.W."/>
            <person name="Hoffmann A.A."/>
            <person name="Oakeshott J.G."/>
            <person name="Zhang G."/>
        </authorList>
    </citation>
    <scope>NUCLEOTIDE SEQUENCE</scope>
    <source>
        <strain evidence="3">BGI-SZ-2011g</strain>
    </source>
</reference>
<protein>
    <recommendedName>
        <fullName evidence="2">ZAD domain-containing protein</fullName>
    </recommendedName>
</protein>